<evidence type="ECO:0000313" key="1">
    <source>
        <dbReference type="EMBL" id="CTP83748.1"/>
    </source>
</evidence>
<reference evidence="1 2" key="1">
    <citation type="submission" date="2015-07" db="EMBL/GenBank/DDBJ databases">
        <authorList>
            <person name="Noorani M."/>
        </authorList>
    </citation>
    <scope>NUCLEOTIDE SEQUENCE [LARGE SCALE GENOMIC DNA]</scope>
    <source>
        <strain evidence="1">LMG730</strain>
    </source>
</reference>
<evidence type="ECO:0000313" key="2">
    <source>
        <dbReference type="Proteomes" id="UP000045978"/>
    </source>
</evidence>
<sequence length="279" mass="30019">MQKNKFPTFAILISFFLLSCQEKNENSTANEVEGLAGNKSHIASIDSVQHTEGKSRGQFSLDQGVLDSIIKTVLNSAYGAANFDSSRGCWRHSFQTGGDSIEYCMVAATPDIINGGDGARIYLQTHSDPQAGIYSQVDPGLEGLFFIGLDANQKWTALASSPAIDMGQAGDCGCTDSKVIEVGPNIHGWLSTVGGVWQGVQVTRYSLQVPMGGKIRDVSEIPHVSENSPDESNALEVDRDGKVVAGMYPIKVTQTRAGNVLGARLVSYDERKGVYPWNP</sequence>
<organism evidence="1 2">
    <name type="scientific">Xanthomonas graminis pv. phlei</name>
    <dbReference type="NCBI Taxonomy" id="487906"/>
    <lineage>
        <taxon>Bacteria</taxon>
        <taxon>Pseudomonadati</taxon>
        <taxon>Pseudomonadota</taxon>
        <taxon>Gammaproteobacteria</taxon>
        <taxon>Lysobacterales</taxon>
        <taxon>Lysobacteraceae</taxon>
        <taxon>Xanthomonas</taxon>
        <taxon>Xanthomonas translucens group</taxon>
        <taxon>Xanthomonas graminis</taxon>
    </lineage>
</organism>
<dbReference type="AlphaFoldDB" id="A0A0K2ZE33"/>
<protein>
    <submittedName>
        <fullName evidence="1">Uncharacterized protein</fullName>
    </submittedName>
</protein>
<proteinExistence type="predicted"/>
<gene>
    <name evidence="1" type="ORF">XTPLMG730_0557</name>
</gene>
<name>A0A0K2ZE33_9XANT</name>
<dbReference type="Proteomes" id="UP000045978">
    <property type="component" value="Unassembled WGS sequence"/>
</dbReference>
<dbReference type="RefSeq" id="WP_237651293.1">
    <property type="nucleotide sequence ID" value="NZ_CP076251.1"/>
</dbReference>
<accession>A0A0K2ZE33</accession>
<dbReference type="PROSITE" id="PS51257">
    <property type="entry name" value="PROKAR_LIPOPROTEIN"/>
    <property type="match status" value="1"/>
</dbReference>
<dbReference type="EMBL" id="CXOJ01000010">
    <property type="protein sequence ID" value="CTP83748.1"/>
    <property type="molecule type" value="Genomic_DNA"/>
</dbReference>